<name>A0A9X4IE48_9NEIS</name>
<dbReference type="GO" id="GO:0009279">
    <property type="term" value="C:cell outer membrane"/>
    <property type="evidence" value="ECO:0007669"/>
    <property type="project" value="UniProtKB-SubCell"/>
</dbReference>
<evidence type="ECO:0000256" key="7">
    <source>
        <dbReference type="ARBA" id="ARBA00023065"/>
    </source>
</evidence>
<dbReference type="PRINTS" id="PR00184">
    <property type="entry name" value="NEISSPPORIN"/>
</dbReference>
<keyword evidence="4" id="KW-1134">Transmembrane beta strand</keyword>
<evidence type="ECO:0000256" key="6">
    <source>
        <dbReference type="ARBA" id="ARBA00022729"/>
    </source>
</evidence>
<dbReference type="GO" id="GO:0046930">
    <property type="term" value="C:pore complex"/>
    <property type="evidence" value="ECO:0007669"/>
    <property type="project" value="UniProtKB-KW"/>
</dbReference>
<dbReference type="InterPro" id="IPR002299">
    <property type="entry name" value="Porin_Neis"/>
</dbReference>
<dbReference type="Pfam" id="PF00267">
    <property type="entry name" value="Porin_1"/>
    <property type="match status" value="1"/>
</dbReference>
<dbReference type="PANTHER" id="PTHR34501:SF9">
    <property type="entry name" value="MAJOR OUTER MEMBRANE PROTEIN P.IA"/>
    <property type="match status" value="1"/>
</dbReference>
<evidence type="ECO:0000313" key="13">
    <source>
        <dbReference type="EMBL" id="WWY03775.1"/>
    </source>
</evidence>
<dbReference type="Gene3D" id="2.40.160.10">
    <property type="entry name" value="Porin"/>
    <property type="match status" value="1"/>
</dbReference>
<feature type="signal peptide" evidence="11">
    <location>
        <begin position="1"/>
        <end position="19"/>
    </location>
</feature>
<dbReference type="InterPro" id="IPR050298">
    <property type="entry name" value="Gram-neg_bact_OMP"/>
</dbReference>
<organism evidence="12">
    <name type="scientific">Neisseria leonii</name>
    <dbReference type="NCBI Taxonomy" id="2995413"/>
    <lineage>
        <taxon>Bacteria</taxon>
        <taxon>Pseudomonadati</taxon>
        <taxon>Pseudomonadota</taxon>
        <taxon>Betaproteobacteria</taxon>
        <taxon>Neisseriales</taxon>
        <taxon>Neisseriaceae</taxon>
        <taxon>Neisseria</taxon>
    </lineage>
</organism>
<dbReference type="AlphaFoldDB" id="A0A9X4IE48"/>
<keyword evidence="14" id="KW-1185">Reference proteome</keyword>
<evidence type="ECO:0000313" key="12">
    <source>
        <dbReference type="EMBL" id="MDD9328376.1"/>
    </source>
</evidence>
<reference evidence="12" key="1">
    <citation type="submission" date="2022-10" db="EMBL/GenBank/DDBJ databases">
        <authorList>
            <person name="Boutroux M."/>
        </authorList>
    </citation>
    <scope>NUCLEOTIDE SEQUENCE</scope>
    <source>
        <strain evidence="12">51.81</strain>
    </source>
</reference>
<evidence type="ECO:0000256" key="9">
    <source>
        <dbReference type="ARBA" id="ARBA00023136"/>
    </source>
</evidence>
<dbReference type="InterPro" id="IPR001702">
    <property type="entry name" value="Porin_Gram-ve"/>
</dbReference>
<proteinExistence type="predicted"/>
<protein>
    <submittedName>
        <fullName evidence="12">Trimeric porin PorB</fullName>
    </submittedName>
</protein>
<evidence type="ECO:0000256" key="10">
    <source>
        <dbReference type="ARBA" id="ARBA00023237"/>
    </source>
</evidence>
<dbReference type="PRINTS" id="PR00182">
    <property type="entry name" value="ECOLNEIPORIN"/>
</dbReference>
<keyword evidence="6 11" id="KW-0732">Signal</keyword>
<evidence type="ECO:0000256" key="8">
    <source>
        <dbReference type="ARBA" id="ARBA00023114"/>
    </source>
</evidence>
<keyword evidence="9" id="KW-0472">Membrane</keyword>
<keyword evidence="10" id="KW-0998">Cell outer membrane</keyword>
<dbReference type="GO" id="GO:0034220">
    <property type="term" value="P:monoatomic ion transmembrane transport"/>
    <property type="evidence" value="ECO:0007669"/>
    <property type="project" value="InterPro"/>
</dbReference>
<evidence type="ECO:0000256" key="11">
    <source>
        <dbReference type="SAM" id="SignalP"/>
    </source>
</evidence>
<evidence type="ECO:0000256" key="4">
    <source>
        <dbReference type="ARBA" id="ARBA00022452"/>
    </source>
</evidence>
<sequence length="364" mass="38796">MKKTLIALALTALPVAAMADVVLYGQIKAGVEVSQSKNKNGSDNVKSATATEIADFGSRIGFKGKENLADGLDAIWQVESRVSVDGNKNRGFGTRDSFIGLEGGFGKVRAGYISTPLNNMGTIDTWEYSNNALGLGIFTRTGSRVVSARYDTPSFGGFSASVQYTPRDNANPSDKYTKEVAGRDAYYAGLNFANSGVFAQYGFGFKKNNVERAANTYAKGKDGYAHRLEAGYDANNLFVGLGAQYTKNWDTAGSYAKAVYNDDNAVVTGGSADAGVKTLEAAATVGYRFGNVTPKLSYAHGWKAKASEGGEKLNGSQYKQVVLGADYDFSKRTTAFAQAGWLKTGSGDNKRDETAGLVGLRHKF</sequence>
<dbReference type="GO" id="GO:0015288">
    <property type="term" value="F:porin activity"/>
    <property type="evidence" value="ECO:0007669"/>
    <property type="project" value="UniProtKB-KW"/>
</dbReference>
<gene>
    <name evidence="12" type="primary">porB</name>
    <name evidence="12" type="ORF">ORY91_001800</name>
    <name evidence="13" type="ORF">V9W64_03295</name>
</gene>
<dbReference type="PANTHER" id="PTHR34501">
    <property type="entry name" value="PROTEIN YDDL-RELATED"/>
    <property type="match status" value="1"/>
</dbReference>
<feature type="chain" id="PRO_5042786912" evidence="11">
    <location>
        <begin position="20"/>
        <end position="364"/>
    </location>
</feature>
<keyword evidence="7" id="KW-0406">Ion transport</keyword>
<evidence type="ECO:0000313" key="14">
    <source>
        <dbReference type="Proteomes" id="UP001149607"/>
    </source>
</evidence>
<comment type="subunit">
    <text evidence="2">Homotrimer.</text>
</comment>
<dbReference type="RefSeq" id="WP_274585466.1">
    <property type="nucleotide sequence ID" value="NZ_CP146598.1"/>
</dbReference>
<evidence type="ECO:0000256" key="1">
    <source>
        <dbReference type="ARBA" id="ARBA00004571"/>
    </source>
</evidence>
<dbReference type="NCBIfam" id="NF040479">
    <property type="entry name" value="porin_porB_Neis"/>
    <property type="match status" value="1"/>
</dbReference>
<dbReference type="InterPro" id="IPR033900">
    <property type="entry name" value="Gram_neg_porin_domain"/>
</dbReference>
<dbReference type="EMBL" id="JAPQFL010000006">
    <property type="protein sequence ID" value="MDD9328376.1"/>
    <property type="molecule type" value="Genomic_DNA"/>
</dbReference>
<keyword evidence="8" id="KW-0626">Porin</keyword>
<evidence type="ECO:0000256" key="5">
    <source>
        <dbReference type="ARBA" id="ARBA00022692"/>
    </source>
</evidence>
<dbReference type="EMBL" id="CP146598">
    <property type="protein sequence ID" value="WWY03775.1"/>
    <property type="molecule type" value="Genomic_DNA"/>
</dbReference>
<evidence type="ECO:0000256" key="2">
    <source>
        <dbReference type="ARBA" id="ARBA00011233"/>
    </source>
</evidence>
<accession>A0A9X4IE48</accession>
<keyword evidence="3" id="KW-0813">Transport</keyword>
<reference evidence="13" key="2">
    <citation type="submission" date="2024-02" db="EMBL/GenBank/DDBJ databases">
        <title>Neisseria leonii sp. nov.</title>
        <authorList>
            <person name="Boutroux M."/>
            <person name="Favre-Rochex S."/>
            <person name="Gorgette O."/>
            <person name="Touak G."/>
            <person name="Muhle E."/>
            <person name="Chesneau O."/>
            <person name="Clermont D."/>
            <person name="Rahi P."/>
        </authorList>
    </citation>
    <scope>NUCLEOTIDE SEQUENCE</scope>
    <source>
        <strain evidence="13">51.81</strain>
    </source>
</reference>
<keyword evidence="5" id="KW-0812">Transmembrane</keyword>
<dbReference type="Proteomes" id="UP001149607">
    <property type="component" value="Chromosome"/>
</dbReference>
<dbReference type="InterPro" id="IPR023614">
    <property type="entry name" value="Porin_dom_sf"/>
</dbReference>
<dbReference type="SUPFAM" id="SSF56935">
    <property type="entry name" value="Porins"/>
    <property type="match status" value="1"/>
</dbReference>
<comment type="subcellular location">
    <subcellularLocation>
        <location evidence="1">Cell outer membrane</location>
        <topology evidence="1">Multi-pass membrane protein</topology>
    </subcellularLocation>
</comment>
<dbReference type="CDD" id="cd00342">
    <property type="entry name" value="gram_neg_porins"/>
    <property type="match status" value="1"/>
</dbReference>
<evidence type="ECO:0000256" key="3">
    <source>
        <dbReference type="ARBA" id="ARBA00022448"/>
    </source>
</evidence>